<dbReference type="GO" id="GO:0004075">
    <property type="term" value="F:biotin carboxylase activity"/>
    <property type="evidence" value="ECO:0007669"/>
    <property type="project" value="UniProtKB-EC"/>
</dbReference>
<dbReference type="Gene3D" id="3.30.470.20">
    <property type="entry name" value="ATP-grasp fold, B domain"/>
    <property type="match status" value="1"/>
</dbReference>
<proteinExistence type="predicted"/>
<comment type="pathway">
    <text evidence="2">Lipid metabolism; malonyl-CoA biosynthesis; malonyl-CoA from acetyl-CoA: step 1/1.</text>
</comment>
<dbReference type="FunFam" id="3.30.1490.20:FF:000003">
    <property type="entry name" value="acetyl-CoA carboxylase isoform X1"/>
    <property type="match status" value="1"/>
</dbReference>
<organism evidence="16 17">
    <name type="scientific">Desmospora activa DSM 45169</name>
    <dbReference type="NCBI Taxonomy" id="1121389"/>
    <lineage>
        <taxon>Bacteria</taxon>
        <taxon>Bacillati</taxon>
        <taxon>Bacillota</taxon>
        <taxon>Bacilli</taxon>
        <taxon>Bacillales</taxon>
        <taxon>Thermoactinomycetaceae</taxon>
        <taxon>Desmospora</taxon>
    </lineage>
</organism>
<dbReference type="SMART" id="SM00878">
    <property type="entry name" value="Biotin_carb_C"/>
    <property type="match status" value="1"/>
</dbReference>
<keyword evidence="6" id="KW-0436">Ligase</keyword>
<feature type="domain" description="ATP-grasp" evidence="14">
    <location>
        <begin position="122"/>
        <end position="320"/>
    </location>
</feature>
<keyword evidence="11" id="KW-0092">Biotin</keyword>
<comment type="function">
    <text evidence="1">This protein is a component of the acetyl coenzyme A carboxylase complex; first, biotin carboxylase catalyzes the carboxylation of the carrier protein and then the transcarboxylase transfers the carboxyl group to form malonyl-CoA.</text>
</comment>
<dbReference type="Pfam" id="PF02786">
    <property type="entry name" value="CPSase_L_D2"/>
    <property type="match status" value="1"/>
</dbReference>
<dbReference type="PROSITE" id="PS00867">
    <property type="entry name" value="CPSASE_2"/>
    <property type="match status" value="1"/>
</dbReference>
<dbReference type="SUPFAM" id="SSF56059">
    <property type="entry name" value="Glutathione synthetase ATP-binding domain-like"/>
    <property type="match status" value="1"/>
</dbReference>
<evidence type="ECO:0000313" key="17">
    <source>
        <dbReference type="Proteomes" id="UP000241639"/>
    </source>
</evidence>
<dbReference type="FunFam" id="3.30.470.20:FF:000028">
    <property type="entry name" value="Methylcrotonoyl-CoA carboxylase subunit alpha, mitochondrial"/>
    <property type="match status" value="1"/>
</dbReference>
<evidence type="ECO:0000256" key="10">
    <source>
        <dbReference type="ARBA" id="ARBA00023160"/>
    </source>
</evidence>
<evidence type="ECO:0000256" key="13">
    <source>
        <dbReference type="PROSITE-ProRule" id="PRU00409"/>
    </source>
</evidence>
<dbReference type="NCBIfam" id="NF006367">
    <property type="entry name" value="PRK08591.1"/>
    <property type="match status" value="1"/>
</dbReference>
<dbReference type="PANTHER" id="PTHR18866:SF33">
    <property type="entry name" value="METHYLCROTONOYL-COA CARBOXYLASE SUBUNIT ALPHA, MITOCHONDRIAL-RELATED"/>
    <property type="match status" value="1"/>
</dbReference>
<comment type="catalytic activity">
    <reaction evidence="12">
        <text>N(6)-biotinyl-L-lysyl-[protein] + hydrogencarbonate + ATP = N(6)-carboxybiotinyl-L-lysyl-[protein] + ADP + phosphate + H(+)</text>
        <dbReference type="Rhea" id="RHEA:13501"/>
        <dbReference type="Rhea" id="RHEA-COMP:10505"/>
        <dbReference type="Rhea" id="RHEA-COMP:10506"/>
        <dbReference type="ChEBI" id="CHEBI:15378"/>
        <dbReference type="ChEBI" id="CHEBI:17544"/>
        <dbReference type="ChEBI" id="CHEBI:30616"/>
        <dbReference type="ChEBI" id="CHEBI:43474"/>
        <dbReference type="ChEBI" id="CHEBI:83144"/>
        <dbReference type="ChEBI" id="CHEBI:83145"/>
        <dbReference type="ChEBI" id="CHEBI:456216"/>
        <dbReference type="EC" id="6.3.4.14"/>
    </reaction>
</comment>
<dbReference type="InterPro" id="IPR011761">
    <property type="entry name" value="ATP-grasp"/>
</dbReference>
<dbReference type="GO" id="GO:0046872">
    <property type="term" value="F:metal ion binding"/>
    <property type="evidence" value="ECO:0007669"/>
    <property type="project" value="InterPro"/>
</dbReference>
<dbReference type="Proteomes" id="UP000241639">
    <property type="component" value="Unassembled WGS sequence"/>
</dbReference>
<dbReference type="EMBL" id="PZZP01000001">
    <property type="protein sequence ID" value="PTM57528.1"/>
    <property type="molecule type" value="Genomic_DNA"/>
</dbReference>
<dbReference type="PROSITE" id="PS50979">
    <property type="entry name" value="BC"/>
    <property type="match status" value="1"/>
</dbReference>
<evidence type="ECO:0000256" key="12">
    <source>
        <dbReference type="ARBA" id="ARBA00048600"/>
    </source>
</evidence>
<dbReference type="InterPro" id="IPR011764">
    <property type="entry name" value="Biotin_carboxylation_dom"/>
</dbReference>
<evidence type="ECO:0000256" key="7">
    <source>
        <dbReference type="ARBA" id="ARBA00022741"/>
    </source>
</evidence>
<accession>A0A2T4Z6K2</accession>
<keyword evidence="17" id="KW-1185">Reference proteome</keyword>
<dbReference type="SUPFAM" id="SSF51246">
    <property type="entry name" value="Rudiment single hybrid motif"/>
    <property type="match status" value="1"/>
</dbReference>
<dbReference type="PANTHER" id="PTHR18866">
    <property type="entry name" value="CARBOXYLASE:PYRUVATE/ACETYL-COA/PROPIONYL-COA CARBOXYLASE"/>
    <property type="match status" value="1"/>
</dbReference>
<keyword evidence="10" id="KW-0275">Fatty acid biosynthesis</keyword>
<evidence type="ECO:0000256" key="11">
    <source>
        <dbReference type="ARBA" id="ARBA00023267"/>
    </source>
</evidence>
<dbReference type="Pfam" id="PF02785">
    <property type="entry name" value="Biotin_carb_C"/>
    <property type="match status" value="1"/>
</dbReference>
<dbReference type="FunFam" id="3.40.50.20:FF:000010">
    <property type="entry name" value="Propionyl-CoA carboxylase subunit alpha"/>
    <property type="match status" value="1"/>
</dbReference>
<dbReference type="AlphaFoldDB" id="A0A2T4Z6K2"/>
<dbReference type="InterPro" id="IPR005482">
    <property type="entry name" value="Biotin_COase_C"/>
</dbReference>
<evidence type="ECO:0000256" key="8">
    <source>
        <dbReference type="ARBA" id="ARBA00022832"/>
    </source>
</evidence>
<keyword evidence="10" id="KW-0443">Lipid metabolism</keyword>
<dbReference type="Pfam" id="PF00289">
    <property type="entry name" value="Biotin_carb_N"/>
    <property type="match status" value="1"/>
</dbReference>
<dbReference type="PROSITE" id="PS50975">
    <property type="entry name" value="ATP_GRASP"/>
    <property type="match status" value="1"/>
</dbReference>
<dbReference type="InterPro" id="IPR005479">
    <property type="entry name" value="CPAse_ATP-bd"/>
</dbReference>
<name>A0A2T4Z6K2_9BACL</name>
<reference evidence="16 17" key="1">
    <citation type="submission" date="2018-04" db="EMBL/GenBank/DDBJ databases">
        <title>Genomic Encyclopedia of Archaeal and Bacterial Type Strains, Phase II (KMG-II): from individual species to whole genera.</title>
        <authorList>
            <person name="Goeker M."/>
        </authorList>
    </citation>
    <scope>NUCLEOTIDE SEQUENCE [LARGE SCALE GENOMIC DNA]</scope>
    <source>
        <strain evidence="16 17">DSM 45169</strain>
    </source>
</reference>
<gene>
    <name evidence="16" type="ORF">C8J48_0076</name>
</gene>
<comment type="caution">
    <text evidence="16">The sequence shown here is derived from an EMBL/GenBank/DDBJ whole genome shotgun (WGS) entry which is preliminary data.</text>
</comment>
<dbReference type="OrthoDB" id="9807469at2"/>
<evidence type="ECO:0000256" key="1">
    <source>
        <dbReference type="ARBA" id="ARBA00003761"/>
    </source>
</evidence>
<dbReference type="InterPro" id="IPR016185">
    <property type="entry name" value="PreATP-grasp_dom_sf"/>
</dbReference>
<dbReference type="InterPro" id="IPR011054">
    <property type="entry name" value="Rudment_hybrid_motif"/>
</dbReference>
<evidence type="ECO:0000256" key="9">
    <source>
        <dbReference type="ARBA" id="ARBA00022840"/>
    </source>
</evidence>
<dbReference type="GO" id="GO:0006633">
    <property type="term" value="P:fatty acid biosynthetic process"/>
    <property type="evidence" value="ECO:0007669"/>
    <property type="project" value="UniProtKB-KW"/>
</dbReference>
<comment type="subunit">
    <text evidence="3">Acetyl-CoA carboxylase is a heterohexamer of biotin carboxyl carrier protein, biotin carboxylase and the two subunits of carboxyl transferase in a 2:2 complex.</text>
</comment>
<dbReference type="RefSeq" id="WP_107724424.1">
    <property type="nucleotide sequence ID" value="NZ_PZZP01000001.1"/>
</dbReference>
<evidence type="ECO:0000256" key="3">
    <source>
        <dbReference type="ARBA" id="ARBA00011750"/>
    </source>
</evidence>
<evidence type="ECO:0000259" key="14">
    <source>
        <dbReference type="PROSITE" id="PS50975"/>
    </source>
</evidence>
<evidence type="ECO:0000256" key="4">
    <source>
        <dbReference type="ARBA" id="ARBA00013263"/>
    </source>
</evidence>
<dbReference type="EC" id="6.3.4.14" evidence="4"/>
<keyword evidence="9 13" id="KW-0067">ATP-binding</keyword>
<dbReference type="GO" id="GO:0005524">
    <property type="term" value="F:ATP binding"/>
    <property type="evidence" value="ECO:0007669"/>
    <property type="project" value="UniProtKB-UniRule"/>
</dbReference>
<protein>
    <recommendedName>
        <fullName evidence="4">biotin carboxylase</fullName>
        <ecNumber evidence="4">6.3.4.14</ecNumber>
    </recommendedName>
</protein>
<dbReference type="SUPFAM" id="SSF52440">
    <property type="entry name" value="PreATP-grasp domain"/>
    <property type="match status" value="1"/>
</dbReference>
<dbReference type="InterPro" id="IPR050856">
    <property type="entry name" value="Biotin_carboxylase_complex"/>
</dbReference>
<dbReference type="InterPro" id="IPR005481">
    <property type="entry name" value="BC-like_N"/>
</dbReference>
<evidence type="ECO:0000256" key="5">
    <source>
        <dbReference type="ARBA" id="ARBA00022516"/>
    </source>
</evidence>
<evidence type="ECO:0000259" key="15">
    <source>
        <dbReference type="PROSITE" id="PS50979"/>
    </source>
</evidence>
<keyword evidence="7 13" id="KW-0547">Nucleotide-binding</keyword>
<dbReference type="PROSITE" id="PS00866">
    <property type="entry name" value="CPSASE_1"/>
    <property type="match status" value="1"/>
</dbReference>
<sequence>MSGIQKILIANRGEIARRIIRTCRRMGIRSVAVYSEADQHALHVREADEAYNIGPSQVKKSYLNIDKILEIALHCQADAIHPGYGFLSENAVFARKCEEHGLTFIGPDADIIEQMGSKIVSRQSMQQAGVPVVPGWDGRLNSAEEAVDAANRLGFPLMLKASAGGGGMGLRLVRDEEELKRLFASAQQQASSSFGDGSLFLERYVQDARHIEVQLAADRYGHVIHLFERECTIQRRNQKVLEESPSPVLSNALRNQLCETAVRGAKEIGYTNIGTMEFIFDEQSEQFYFLEMNTRIQVEHPVTEAITGLDLVELQIKLAQGEPLPLKQHDVRSTGYALEGRLYAEDPKTFFPSPGTIEQLQLPEEGVRLDFAVEEGSVVSPFYDPMIGKMIVHADNRQAAIEQFHHLLKHIKVEGIKTNLALLQGITADPDFQQGQYTTNYLKRKKLLALKTD</sequence>
<evidence type="ECO:0000256" key="6">
    <source>
        <dbReference type="ARBA" id="ARBA00022598"/>
    </source>
</evidence>
<feature type="domain" description="Biotin carboxylation" evidence="15">
    <location>
        <begin position="3"/>
        <end position="447"/>
    </location>
</feature>
<keyword evidence="8" id="KW-0276">Fatty acid metabolism</keyword>
<evidence type="ECO:0000256" key="2">
    <source>
        <dbReference type="ARBA" id="ARBA00004956"/>
    </source>
</evidence>
<evidence type="ECO:0000313" key="16">
    <source>
        <dbReference type="EMBL" id="PTM57528.1"/>
    </source>
</evidence>
<keyword evidence="5" id="KW-0444">Lipid biosynthesis</keyword>